<feature type="chain" id="PRO_5009293444" description="DUF4157 domain-containing protein" evidence="2">
    <location>
        <begin position="20"/>
        <end position="541"/>
    </location>
</feature>
<evidence type="ECO:0000256" key="2">
    <source>
        <dbReference type="SAM" id="SignalP"/>
    </source>
</evidence>
<evidence type="ECO:0000313" key="3">
    <source>
        <dbReference type="EMBL" id="SEG56690.1"/>
    </source>
</evidence>
<dbReference type="EMBL" id="FNVA01000006">
    <property type="protein sequence ID" value="SEG56690.1"/>
    <property type="molecule type" value="Genomic_DNA"/>
</dbReference>
<accession>A0A1H6B7T3</accession>
<evidence type="ECO:0008006" key="5">
    <source>
        <dbReference type="Google" id="ProtNLM"/>
    </source>
</evidence>
<sequence>MVGVGCALLAGMMATGALGQSSGTPSQPQDPQPPVHATDPGVTPPQVTAGQQMVTIQTVLSKKQQDDILADADNLFKFASKVTGLPIQHKVKKVFISRDEVNAELRKKFDEDKGNKRMERSELVLKKFGFLDPDFQLRPFLLSLLTEQIAGFYDAKTKTMNLLNWVPIEEQKPVMAHELTHALQDQKVNLDKWEDPQPEGVAKNMQEDNLHIQTDEAGTAREAAVEGQAMVSFADYLINQQQPGKTLRDAPQVGEQISNGAGDVSDSPVLARAPLVLQQAMLFPYTQGLAFEQAVLLRKGVDEAFSGVLANPPNSSYEVMNPASWMQHNPVPVMAMPNIHPLLDAAGYEPYDIGVMGELDVRMTTELFGGRPLAEALAPQWDGGIYYAAQRRNATPAEKQTTRSIALLYSSKWKDENAARSFMKVFEQQLGRQYDGLERRQKDETGDDERVYSTREGDVVLSVEGERVWVSEGFEMPLARNLREMVEGAQGTGPIRSASNDRSQGSGPRVQSAQTLVPRGELLTGFGAELARFGMIRAVLQ</sequence>
<name>A0A1H6B7T3_9BACT</name>
<keyword evidence="4" id="KW-1185">Reference proteome</keyword>
<protein>
    <recommendedName>
        <fullName evidence="5">DUF4157 domain-containing protein</fullName>
    </recommendedName>
</protein>
<evidence type="ECO:0000313" key="4">
    <source>
        <dbReference type="Proteomes" id="UP000236728"/>
    </source>
</evidence>
<evidence type="ECO:0000256" key="1">
    <source>
        <dbReference type="SAM" id="MobiDB-lite"/>
    </source>
</evidence>
<organism evidence="3 4">
    <name type="scientific">Bryocella elongata</name>
    <dbReference type="NCBI Taxonomy" id="863522"/>
    <lineage>
        <taxon>Bacteria</taxon>
        <taxon>Pseudomonadati</taxon>
        <taxon>Acidobacteriota</taxon>
        <taxon>Terriglobia</taxon>
        <taxon>Terriglobales</taxon>
        <taxon>Acidobacteriaceae</taxon>
        <taxon>Bryocella</taxon>
    </lineage>
</organism>
<dbReference type="AlphaFoldDB" id="A0A1H6B7T3"/>
<feature type="region of interest" description="Disordered" evidence="1">
    <location>
        <begin position="18"/>
        <end position="47"/>
    </location>
</feature>
<proteinExistence type="predicted"/>
<gene>
    <name evidence="3" type="ORF">SAMN05421819_3587</name>
</gene>
<keyword evidence="2" id="KW-0732">Signal</keyword>
<feature type="region of interest" description="Disordered" evidence="1">
    <location>
        <begin position="489"/>
        <end position="515"/>
    </location>
</feature>
<dbReference type="Proteomes" id="UP000236728">
    <property type="component" value="Unassembled WGS sequence"/>
</dbReference>
<feature type="compositionally biased region" description="Polar residues" evidence="1">
    <location>
        <begin position="497"/>
        <end position="515"/>
    </location>
</feature>
<reference evidence="3 4" key="1">
    <citation type="submission" date="2016-10" db="EMBL/GenBank/DDBJ databases">
        <authorList>
            <person name="de Groot N.N."/>
        </authorList>
    </citation>
    <scope>NUCLEOTIDE SEQUENCE [LARGE SCALE GENOMIC DNA]</scope>
    <source>
        <strain evidence="3 4">DSM 22489</strain>
    </source>
</reference>
<feature type="signal peptide" evidence="2">
    <location>
        <begin position="1"/>
        <end position="19"/>
    </location>
</feature>